<dbReference type="EMBL" id="CACVAX010000013">
    <property type="protein sequence ID" value="CAA6805693.1"/>
    <property type="molecule type" value="Genomic_DNA"/>
</dbReference>
<evidence type="ECO:0000256" key="2">
    <source>
        <dbReference type="ARBA" id="ARBA00022737"/>
    </source>
</evidence>
<dbReference type="InterPro" id="IPR015943">
    <property type="entry name" value="WD40/YVTN_repeat-like_dom_sf"/>
</dbReference>
<dbReference type="InterPro" id="IPR019775">
    <property type="entry name" value="WD40_repeat_CS"/>
</dbReference>
<protein>
    <submittedName>
        <fullName evidence="4">Periplasmic nitrate reductase component NapL</fullName>
    </submittedName>
</protein>
<reference evidence="4" key="1">
    <citation type="submission" date="2020-01" db="EMBL/GenBank/DDBJ databases">
        <authorList>
            <person name="Meier V. D."/>
            <person name="Meier V D."/>
        </authorList>
    </citation>
    <scope>NUCLEOTIDE SEQUENCE</scope>
    <source>
        <strain evidence="4">HLG_WM_MAG_04</strain>
    </source>
</reference>
<dbReference type="PROSITE" id="PS00678">
    <property type="entry name" value="WD_REPEATS_1"/>
    <property type="match status" value="1"/>
</dbReference>
<proteinExistence type="predicted"/>
<evidence type="ECO:0000256" key="1">
    <source>
        <dbReference type="ARBA" id="ARBA00022574"/>
    </source>
</evidence>
<dbReference type="AlphaFoldDB" id="A0A6S6SBD7"/>
<gene>
    <name evidence="4" type="ORF">HELGO_WM3106</name>
</gene>
<dbReference type="InterPro" id="IPR001680">
    <property type="entry name" value="WD40_rpt"/>
</dbReference>
<accession>A0A6S6SBD7</accession>
<evidence type="ECO:0000313" key="4">
    <source>
        <dbReference type="EMBL" id="CAA6805693.1"/>
    </source>
</evidence>
<name>A0A6S6SBD7_9BACT</name>
<feature type="repeat" description="WD" evidence="3">
    <location>
        <begin position="286"/>
        <end position="323"/>
    </location>
</feature>
<dbReference type="SMART" id="SM00320">
    <property type="entry name" value="WD40"/>
    <property type="match status" value="3"/>
</dbReference>
<keyword evidence="1 3" id="KW-0853">WD repeat</keyword>
<dbReference type="PROSITE" id="PS50082">
    <property type="entry name" value="WD_REPEATS_2"/>
    <property type="match status" value="1"/>
</dbReference>
<organism evidence="4">
    <name type="scientific">uncultured Sulfurovum sp</name>
    <dbReference type="NCBI Taxonomy" id="269237"/>
    <lineage>
        <taxon>Bacteria</taxon>
        <taxon>Pseudomonadati</taxon>
        <taxon>Campylobacterota</taxon>
        <taxon>Epsilonproteobacteria</taxon>
        <taxon>Campylobacterales</taxon>
        <taxon>Sulfurovaceae</taxon>
        <taxon>Sulfurovum</taxon>
        <taxon>environmental samples</taxon>
    </lineage>
</organism>
<dbReference type="InterPro" id="IPR036322">
    <property type="entry name" value="WD40_repeat_dom_sf"/>
</dbReference>
<dbReference type="PROSITE" id="PS50294">
    <property type="entry name" value="WD_REPEATS_REGION"/>
    <property type="match status" value="1"/>
</dbReference>
<dbReference type="Gene3D" id="2.130.10.10">
    <property type="entry name" value="YVTN repeat-like/Quinoprotein amine dehydrogenase"/>
    <property type="match status" value="2"/>
</dbReference>
<dbReference type="SUPFAM" id="SSF50978">
    <property type="entry name" value="WD40 repeat-like"/>
    <property type="match status" value="1"/>
</dbReference>
<keyword evidence="2" id="KW-0677">Repeat</keyword>
<sequence>MIKKIFLAGMLGLTFLKAVVTLEPILSIEVNGTTKDMVVLNNELIVGTDKGLLQVYDYETQQFIKEIALPKVKDFMGDLVAPRVFSVDKLEGKYLLLSDSGKGGYANLWIEKAGILTQLFNDTSKRAVIKARFIDVNHVLLGLLSNEAVLFNVELKKELYRIQLNESKFSDFALNDDKSQAVFACESGILNIIDIKTGKIVKVLKGVNVDNVYKVDFKKNIIAGAGQDRRGSLYEVSLAQGSYIEGSFLIYATGLSPSAKRVAFTMDEKNNISVYNRQTKEKIALLEGQKSTLNTIVFKDENILFSASDDSRVLMWNLKKKEK</sequence>
<evidence type="ECO:0000256" key="3">
    <source>
        <dbReference type="PROSITE-ProRule" id="PRU00221"/>
    </source>
</evidence>